<accession>X1HKF1</accession>
<dbReference type="AlphaFoldDB" id="X1HKF1"/>
<keyword evidence="1" id="KW-0812">Transmembrane</keyword>
<feature type="transmembrane region" description="Helical" evidence="1">
    <location>
        <begin position="104"/>
        <end position="122"/>
    </location>
</feature>
<dbReference type="InterPro" id="IPR027417">
    <property type="entry name" value="P-loop_NTPase"/>
</dbReference>
<feature type="transmembrane region" description="Helical" evidence="1">
    <location>
        <begin position="78"/>
        <end position="98"/>
    </location>
</feature>
<evidence type="ECO:0000256" key="1">
    <source>
        <dbReference type="SAM" id="Phobius"/>
    </source>
</evidence>
<organism evidence="2">
    <name type="scientific">marine sediment metagenome</name>
    <dbReference type="NCBI Taxonomy" id="412755"/>
    <lineage>
        <taxon>unclassified sequences</taxon>
        <taxon>metagenomes</taxon>
        <taxon>ecological metagenomes</taxon>
    </lineage>
</organism>
<reference evidence="2" key="1">
    <citation type="journal article" date="2014" name="Front. Microbiol.">
        <title>High frequency of phylogenetically diverse reductive dehalogenase-homologous genes in deep subseafloor sedimentary metagenomes.</title>
        <authorList>
            <person name="Kawai M."/>
            <person name="Futagami T."/>
            <person name="Toyoda A."/>
            <person name="Takaki Y."/>
            <person name="Nishi S."/>
            <person name="Hori S."/>
            <person name="Arai W."/>
            <person name="Tsubouchi T."/>
            <person name="Morono Y."/>
            <person name="Uchiyama I."/>
            <person name="Ito T."/>
            <person name="Fujiyama A."/>
            <person name="Inagaki F."/>
            <person name="Takami H."/>
        </authorList>
    </citation>
    <scope>NUCLEOTIDE SEQUENCE</scope>
    <source>
        <strain evidence="2">Expedition CK06-06</strain>
    </source>
</reference>
<keyword evidence="1" id="KW-1133">Transmembrane helix</keyword>
<gene>
    <name evidence="2" type="ORF">S03H2_34261</name>
</gene>
<keyword evidence="1" id="KW-0472">Membrane</keyword>
<name>X1HKF1_9ZZZZ</name>
<dbReference type="InterPro" id="IPR021552">
    <property type="entry name" value="ArsP_2"/>
</dbReference>
<proteinExistence type="predicted"/>
<protein>
    <submittedName>
        <fullName evidence="2">Uncharacterized protein</fullName>
    </submittedName>
</protein>
<feature type="transmembrane region" description="Helical" evidence="1">
    <location>
        <begin position="12"/>
        <end position="29"/>
    </location>
</feature>
<dbReference type="SUPFAM" id="SSF52540">
    <property type="entry name" value="P-loop containing nucleoside triphosphate hydrolases"/>
    <property type="match status" value="1"/>
</dbReference>
<feature type="transmembrane region" description="Helical" evidence="1">
    <location>
        <begin position="49"/>
        <end position="71"/>
    </location>
</feature>
<comment type="caution">
    <text evidence="2">The sequence shown here is derived from an EMBL/GenBank/DDBJ whole genome shotgun (WGS) entry which is preliminary data.</text>
</comment>
<dbReference type="EMBL" id="BARU01020894">
    <property type="protein sequence ID" value="GAH54324.1"/>
    <property type="molecule type" value="Genomic_DNA"/>
</dbReference>
<dbReference type="Pfam" id="PF11449">
    <property type="entry name" value="ArsP_2"/>
    <property type="match status" value="1"/>
</dbReference>
<sequence>MLTEIFHVLNHAIMITGFVFVMMLVIEYINVQTNGIWQNKISGSKWRQYIFAAMLGAIPGCLGAFTVVALFSHRMLSFGAIVAAMIATSGDEAFVMFAMFPQKAALITVIILIIGILAGCIINKSDINPQVSGEIEEFLNKENIIHFSNLPYDEAFTNAMTNGQTIVEYDQNNLTAILTDSWNMIKQTVRT</sequence>
<evidence type="ECO:0000313" key="2">
    <source>
        <dbReference type="EMBL" id="GAH54324.1"/>
    </source>
</evidence>